<comment type="caution">
    <text evidence="3">The sequence shown here is derived from an EMBL/GenBank/DDBJ whole genome shotgun (WGS) entry which is preliminary data.</text>
</comment>
<reference evidence="3" key="2">
    <citation type="submission" date="2019-10" db="EMBL/GenBank/DDBJ databases">
        <authorList>
            <consortium name="NCBI Pathogen Detection Project"/>
        </authorList>
    </citation>
    <scope>NUCLEOTIDE SEQUENCE</scope>
    <source>
        <strain evidence="3">Salmonella enterica</strain>
    </source>
</reference>
<evidence type="ECO:0000313" key="3">
    <source>
        <dbReference type="EMBL" id="HAB4983310.1"/>
    </source>
</evidence>
<evidence type="ECO:0000259" key="1">
    <source>
        <dbReference type="Pfam" id="PF04448"/>
    </source>
</evidence>
<dbReference type="AlphaFoldDB" id="A0A6Y3G8R7"/>
<name>A0A6Y3G8R7_SALET</name>
<gene>
    <name evidence="3" type="ORF">GB044_02415</name>
    <name evidence="2" type="ORF">GBX60_02685</name>
</gene>
<accession>A0A6Y3G8R7</accession>
<dbReference type="Pfam" id="PF04448">
    <property type="entry name" value="DUF551"/>
    <property type="match status" value="1"/>
</dbReference>
<protein>
    <submittedName>
        <fullName evidence="3">DUF551 domain-containing protein</fullName>
    </submittedName>
</protein>
<organism evidence="3">
    <name type="scientific">Salmonella enterica subsp. enterica serovar Mbandaka</name>
    <dbReference type="NCBI Taxonomy" id="192954"/>
    <lineage>
        <taxon>Bacteria</taxon>
        <taxon>Pseudomonadati</taxon>
        <taxon>Pseudomonadota</taxon>
        <taxon>Gammaproteobacteria</taxon>
        <taxon>Enterobacterales</taxon>
        <taxon>Enterobacteriaceae</taxon>
        <taxon>Salmonella</taxon>
    </lineage>
</organism>
<sequence>MTTITREQQKQILIDTANHVISRDNTSPYSENLRELARIALASLEAEKGADPVVFTDERNLHHIARGRETSLIWGKQNQEVGDIPLYRHAQPVPVVPEDISGIIERFQYQADHLSEWHHIDEHSCKVNRRDLVTALEFMNSCRAAMLQVAEAVSNRDELPLDYLQGHKDGLEWAAQLAEANHPQTGDWLYDDPIELARAIRKGPDMPTVQAGNSPATTDGWISCSERMPDREYVLAGDFSGTHYLASIPNVQVGIYADWFDDENPCWDDGDGNDLHLKEVTHWMPLPAPQQEVK</sequence>
<evidence type="ECO:0000313" key="2">
    <source>
        <dbReference type="EMBL" id="HAB4075709.1"/>
    </source>
</evidence>
<dbReference type="EMBL" id="DAAGYA010000003">
    <property type="protein sequence ID" value="HAB4983310.1"/>
    <property type="molecule type" value="Genomic_DNA"/>
</dbReference>
<dbReference type="InterPro" id="IPR007539">
    <property type="entry name" value="DUF551"/>
</dbReference>
<proteinExistence type="predicted"/>
<feature type="domain" description="DUF551" evidence="1">
    <location>
        <begin position="220"/>
        <end position="289"/>
    </location>
</feature>
<dbReference type="EMBL" id="DAAGPX010000002">
    <property type="protein sequence ID" value="HAB4075709.1"/>
    <property type="molecule type" value="Genomic_DNA"/>
</dbReference>
<reference evidence="3" key="1">
    <citation type="journal article" date="2018" name="Genome Biol.">
        <title>SKESA: strategic k-mer extension for scrupulous assemblies.</title>
        <authorList>
            <person name="Souvorov A."/>
            <person name="Agarwala R."/>
            <person name="Lipman D.J."/>
        </authorList>
    </citation>
    <scope>NUCLEOTIDE SEQUENCE</scope>
    <source>
        <strain evidence="3">Salmonella enterica</strain>
    </source>
</reference>